<dbReference type="Pfam" id="PF14364">
    <property type="entry name" value="DUF4408"/>
    <property type="match status" value="1"/>
</dbReference>
<sequence length="234" mass="27614">MYEAISSVIARLLTPSSLFIFLNLLIATIVIISRFVAPKTQIHHSPQLLRSTSLLHRFRSFNYHYYSSPTVEQTEPTHPQLVRVPSLLERVKSFDFNLYKYQQPHQQTEHVQTEPELRTHDLDCNMQEPQLTRAASLLQRLQSIKESCLYRSEWIHGEKESEHETVDPIATTRKSASDVTVEKWKPATARREKTWLREEEEGVDAKADDFIKRFKKQLKMQRVDSFLRYRDMLE</sequence>
<accession>A0AAV1XV69</accession>
<keyword evidence="1" id="KW-0472">Membrane</keyword>
<keyword evidence="1" id="KW-0812">Transmembrane</keyword>
<proteinExistence type="predicted"/>
<dbReference type="Proteomes" id="UP001497480">
    <property type="component" value="Unassembled WGS sequence"/>
</dbReference>
<evidence type="ECO:0000313" key="3">
    <source>
        <dbReference type="EMBL" id="CAL0325533.1"/>
    </source>
</evidence>
<protein>
    <recommendedName>
        <fullName evidence="2">DUF4408 domain-containing protein</fullName>
    </recommendedName>
</protein>
<gene>
    <name evidence="3" type="ORF">LLUT_LOCUS26593</name>
</gene>
<keyword evidence="1" id="KW-1133">Transmembrane helix</keyword>
<reference evidence="3 4" key="1">
    <citation type="submission" date="2024-03" db="EMBL/GenBank/DDBJ databases">
        <authorList>
            <person name="Martinez-Hernandez J."/>
        </authorList>
    </citation>
    <scope>NUCLEOTIDE SEQUENCE [LARGE SCALE GENOMIC DNA]</scope>
</reference>
<dbReference type="AlphaFoldDB" id="A0AAV1XV69"/>
<dbReference type="PANTHER" id="PTHR33098">
    <property type="entry name" value="COTTON FIBER (DUF761)"/>
    <property type="match status" value="1"/>
</dbReference>
<dbReference type="PANTHER" id="PTHR33098:SF57">
    <property type="entry name" value="DUF4408 DOMAIN PROTEIN"/>
    <property type="match status" value="1"/>
</dbReference>
<dbReference type="Pfam" id="PF05553">
    <property type="entry name" value="DUF761"/>
    <property type="match status" value="1"/>
</dbReference>
<evidence type="ECO:0000313" key="4">
    <source>
        <dbReference type="Proteomes" id="UP001497480"/>
    </source>
</evidence>
<name>A0AAV1XV69_LUPLU</name>
<keyword evidence="4" id="KW-1185">Reference proteome</keyword>
<dbReference type="InterPro" id="IPR025520">
    <property type="entry name" value="DUF4408"/>
</dbReference>
<evidence type="ECO:0000256" key="1">
    <source>
        <dbReference type="SAM" id="Phobius"/>
    </source>
</evidence>
<organism evidence="3 4">
    <name type="scientific">Lupinus luteus</name>
    <name type="common">European yellow lupine</name>
    <dbReference type="NCBI Taxonomy" id="3873"/>
    <lineage>
        <taxon>Eukaryota</taxon>
        <taxon>Viridiplantae</taxon>
        <taxon>Streptophyta</taxon>
        <taxon>Embryophyta</taxon>
        <taxon>Tracheophyta</taxon>
        <taxon>Spermatophyta</taxon>
        <taxon>Magnoliopsida</taxon>
        <taxon>eudicotyledons</taxon>
        <taxon>Gunneridae</taxon>
        <taxon>Pentapetalae</taxon>
        <taxon>rosids</taxon>
        <taxon>fabids</taxon>
        <taxon>Fabales</taxon>
        <taxon>Fabaceae</taxon>
        <taxon>Papilionoideae</taxon>
        <taxon>50 kb inversion clade</taxon>
        <taxon>genistoids sensu lato</taxon>
        <taxon>core genistoids</taxon>
        <taxon>Genisteae</taxon>
        <taxon>Lupinus</taxon>
    </lineage>
</organism>
<comment type="caution">
    <text evidence="3">The sequence shown here is derived from an EMBL/GenBank/DDBJ whole genome shotgun (WGS) entry which is preliminary data.</text>
</comment>
<feature type="domain" description="DUF4408" evidence="2">
    <location>
        <begin position="7"/>
        <end position="35"/>
    </location>
</feature>
<dbReference type="InterPro" id="IPR008480">
    <property type="entry name" value="DUF761_pln"/>
</dbReference>
<feature type="transmembrane region" description="Helical" evidence="1">
    <location>
        <begin position="18"/>
        <end position="37"/>
    </location>
</feature>
<dbReference type="EMBL" id="CAXHTB010000018">
    <property type="protein sequence ID" value="CAL0325533.1"/>
    <property type="molecule type" value="Genomic_DNA"/>
</dbReference>
<evidence type="ECO:0000259" key="2">
    <source>
        <dbReference type="Pfam" id="PF14364"/>
    </source>
</evidence>